<reference evidence="1 2" key="1">
    <citation type="submission" date="2020-06" db="EMBL/GenBank/DDBJ databases">
        <title>Schlegella sp. ID0723 isolated from air conditioner.</title>
        <authorList>
            <person name="Kim D.Y."/>
            <person name="Kim D.-U."/>
        </authorList>
    </citation>
    <scope>NUCLEOTIDE SEQUENCE [LARGE SCALE GENOMIC DNA]</scope>
    <source>
        <strain evidence="1 2">ID0723</strain>
    </source>
</reference>
<protein>
    <recommendedName>
        <fullName evidence="3">Lecithin:cholesterol acyltransferase</fullName>
    </recommendedName>
</protein>
<gene>
    <name evidence="1" type="ORF">HQN59_08760</name>
</gene>
<name>A0A7Y6TW83_9BURK</name>
<keyword evidence="2" id="KW-1185">Reference proteome</keyword>
<accession>A0A7Y6TW83</accession>
<comment type="caution">
    <text evidence="1">The sequence shown here is derived from an EMBL/GenBank/DDBJ whole genome shotgun (WGS) entry which is preliminary data.</text>
</comment>
<evidence type="ECO:0008006" key="3">
    <source>
        <dbReference type="Google" id="ProtNLM"/>
    </source>
</evidence>
<dbReference type="SUPFAM" id="SSF53474">
    <property type="entry name" value="alpha/beta-Hydrolases"/>
    <property type="match status" value="1"/>
</dbReference>
<dbReference type="InterPro" id="IPR003386">
    <property type="entry name" value="LACT/PDAT_acylTrfase"/>
</dbReference>
<dbReference type="EMBL" id="JABWMJ010000003">
    <property type="protein sequence ID" value="NUZ05854.1"/>
    <property type="molecule type" value="Genomic_DNA"/>
</dbReference>
<dbReference type="Pfam" id="PF02450">
    <property type="entry name" value="LCAT"/>
    <property type="match status" value="1"/>
</dbReference>
<dbReference type="Proteomes" id="UP000529637">
    <property type="component" value="Unassembled WGS sequence"/>
</dbReference>
<dbReference type="InterPro" id="IPR029058">
    <property type="entry name" value="AB_hydrolase_fold"/>
</dbReference>
<organism evidence="1 2">
    <name type="scientific">Piscinibacter koreensis</name>
    <dbReference type="NCBI Taxonomy" id="2742824"/>
    <lineage>
        <taxon>Bacteria</taxon>
        <taxon>Pseudomonadati</taxon>
        <taxon>Pseudomonadota</taxon>
        <taxon>Betaproteobacteria</taxon>
        <taxon>Burkholderiales</taxon>
        <taxon>Sphaerotilaceae</taxon>
        <taxon>Piscinibacter</taxon>
    </lineage>
</organism>
<proteinExistence type="predicted"/>
<evidence type="ECO:0000313" key="2">
    <source>
        <dbReference type="Proteomes" id="UP000529637"/>
    </source>
</evidence>
<evidence type="ECO:0000313" key="1">
    <source>
        <dbReference type="EMBL" id="NUZ05854.1"/>
    </source>
</evidence>
<dbReference type="GO" id="GO:0008374">
    <property type="term" value="F:O-acyltransferase activity"/>
    <property type="evidence" value="ECO:0007669"/>
    <property type="project" value="InterPro"/>
</dbReference>
<dbReference type="Gene3D" id="3.40.50.1820">
    <property type="entry name" value="alpha/beta hydrolase"/>
    <property type="match status" value="1"/>
</dbReference>
<dbReference type="PANTHER" id="PTHR11440">
    <property type="entry name" value="LECITHIN-CHOLESTEROL ACYLTRANSFERASE-RELATED"/>
    <property type="match status" value="1"/>
</dbReference>
<sequence length="459" mass="49164">MSDFRDVVILLPGITGSVLANAAGKEVWAPSAGAAWRAITSFGSSITGLELAGDDADDGVSAPRLVADVTLVPGLVKIDGYSRIENYLVEHLGLERGANYFPFPYDWRRDNRVSARRLESQAMAWLKTWRERSGNAEARLVLIGHSMGGLVARYFIECLGGWQATRALLTLGTPHRGSLNAVGFLENGMKKGIGPFGLDLSPLLRSLTSVYQLLPIYPCIGTGAGELQRIAAAAEAGLLTHVDAARAHAARAFHQEIQDAQARNARDEAYARNGPTLVPVVGIEQPTVQSVQVKDGRIELLNSHDGSDFGGDGTVPRVSGTPIEMGDAKREVYAAEMHGALQNADGTLANLRGVLTRDRIDFRKFQRAEDAAMLTLDVDDVVLPGDPVAVRVRASEGNPRISVTLTLVATGEAFDEPLARDPEPGWQQGIFDLEPGIWRVTAHAEGATPVSDLVVVAAP</sequence>
<dbReference type="AlphaFoldDB" id="A0A7Y6TW83"/>
<dbReference type="GO" id="GO:0006629">
    <property type="term" value="P:lipid metabolic process"/>
    <property type="evidence" value="ECO:0007669"/>
    <property type="project" value="InterPro"/>
</dbReference>
<dbReference type="RefSeq" id="WP_176068185.1">
    <property type="nucleotide sequence ID" value="NZ_JABWMJ010000003.1"/>
</dbReference>